<dbReference type="Proteomes" id="UP001597351">
    <property type="component" value="Unassembled WGS sequence"/>
</dbReference>
<comment type="caution">
    <text evidence="1">The sequence shown here is derived from an EMBL/GenBank/DDBJ whole genome shotgun (WGS) entry which is preliminary data.</text>
</comment>
<protein>
    <recommendedName>
        <fullName evidence="3">DUF222 domain-containing protein</fullName>
    </recommendedName>
</protein>
<dbReference type="EMBL" id="JBHUGD010000003">
    <property type="protein sequence ID" value="MFD1947607.1"/>
    <property type="molecule type" value="Genomic_DNA"/>
</dbReference>
<dbReference type="RefSeq" id="WP_343918843.1">
    <property type="nucleotide sequence ID" value="NZ_BAAAJT010000002.1"/>
</dbReference>
<proteinExistence type="predicted"/>
<evidence type="ECO:0000313" key="2">
    <source>
        <dbReference type="Proteomes" id="UP001597351"/>
    </source>
</evidence>
<reference evidence="2" key="1">
    <citation type="journal article" date="2019" name="Int. J. Syst. Evol. Microbiol.">
        <title>The Global Catalogue of Microorganisms (GCM) 10K type strain sequencing project: providing services to taxonomists for standard genome sequencing and annotation.</title>
        <authorList>
            <consortium name="The Broad Institute Genomics Platform"/>
            <consortium name="The Broad Institute Genome Sequencing Center for Infectious Disease"/>
            <person name="Wu L."/>
            <person name="Ma J."/>
        </authorList>
    </citation>
    <scope>NUCLEOTIDE SEQUENCE [LARGE SCALE GENOMIC DNA]</scope>
    <source>
        <strain evidence="2">CGMCC 1.12477</strain>
    </source>
</reference>
<name>A0ABW4TPF8_9ACTN</name>
<evidence type="ECO:0000313" key="1">
    <source>
        <dbReference type="EMBL" id="MFD1947607.1"/>
    </source>
</evidence>
<sequence>MFDMLTEDLDAAATLAAVEDQVVVRRAAEARDLALAARWADLHAADPQRSDLRGPRSWSGEDRLIEVGGDGTPMVQDLCLAELAIARRVHHHSARAVVADALDLRHRLPRWWRAVQELHLEPWVARKAAVLSRPLDMVRVMVVDAALPDDLAEVSPGRLLDIVRAKVIEADPERHARLLDEQLRRRYVTLSQTDEFGLRHLIARVKAGDAVWIDAMLERVADLLAPRFPEGTSRDVLRSEALGWLARPEDLVALLRGDEAPDPTRQAVMVVHLSEDAVGTESGLARVEDIGPVLTRQVQDWLGHTHVTVRPVVDLADQVAVDAYEHPASVRERVSLRTPVDAFPHANQVSSHLDLDHVEAYVSGAPGQTGDHNSQPLARTSHRAKTHLGYRVRQLRPGVYVWRTPHGLTRLVDHRGTTVLPHRSCDDLFDSHE</sequence>
<organism evidence="1 2">
    <name type="scientific">Nocardioides aestuarii</name>
    <dbReference type="NCBI Taxonomy" id="252231"/>
    <lineage>
        <taxon>Bacteria</taxon>
        <taxon>Bacillati</taxon>
        <taxon>Actinomycetota</taxon>
        <taxon>Actinomycetes</taxon>
        <taxon>Propionibacteriales</taxon>
        <taxon>Nocardioidaceae</taxon>
        <taxon>Nocardioides</taxon>
    </lineage>
</organism>
<evidence type="ECO:0008006" key="3">
    <source>
        <dbReference type="Google" id="ProtNLM"/>
    </source>
</evidence>
<accession>A0ABW4TPF8</accession>
<gene>
    <name evidence="1" type="ORF">ACFSDE_12460</name>
</gene>
<keyword evidence="2" id="KW-1185">Reference proteome</keyword>